<comment type="caution">
    <text evidence="3">The sequence shown here is derived from an EMBL/GenBank/DDBJ whole genome shotgun (WGS) entry which is preliminary data.</text>
</comment>
<feature type="compositionally biased region" description="Polar residues" evidence="1">
    <location>
        <begin position="118"/>
        <end position="139"/>
    </location>
</feature>
<evidence type="ECO:0000256" key="2">
    <source>
        <dbReference type="SAM" id="SignalP"/>
    </source>
</evidence>
<accession>A0AAV7P711</accession>
<proteinExistence type="predicted"/>
<feature type="compositionally biased region" description="Basic and acidic residues" evidence="1">
    <location>
        <begin position="43"/>
        <end position="72"/>
    </location>
</feature>
<organism evidence="3 4">
    <name type="scientific">Pleurodeles waltl</name>
    <name type="common">Iberian ribbed newt</name>
    <dbReference type="NCBI Taxonomy" id="8319"/>
    <lineage>
        <taxon>Eukaryota</taxon>
        <taxon>Metazoa</taxon>
        <taxon>Chordata</taxon>
        <taxon>Craniata</taxon>
        <taxon>Vertebrata</taxon>
        <taxon>Euteleostomi</taxon>
        <taxon>Amphibia</taxon>
        <taxon>Batrachia</taxon>
        <taxon>Caudata</taxon>
        <taxon>Salamandroidea</taxon>
        <taxon>Salamandridae</taxon>
        <taxon>Pleurodelinae</taxon>
        <taxon>Pleurodeles</taxon>
    </lineage>
</organism>
<protein>
    <submittedName>
        <fullName evidence="3">Uncharacterized protein</fullName>
    </submittedName>
</protein>
<sequence length="139" mass="15195">MVTLLMDIMNSCIIMVIGLSHLTPIVSVTSPGGGCGPGEPEIDEGHRTTASEKQEETLPSRTVRKESLRVQQDEEPEEVRDGNPRKPEDGEALHQQLKTFEEQPGNHGGARHVPGGVWQSQGNRSNVTGEENRPYSTRG</sequence>
<feature type="region of interest" description="Disordered" evidence="1">
    <location>
        <begin position="32"/>
        <end position="139"/>
    </location>
</feature>
<reference evidence="3" key="1">
    <citation type="journal article" date="2022" name="bioRxiv">
        <title>Sequencing and chromosome-scale assembly of the giantPleurodeles waltlgenome.</title>
        <authorList>
            <person name="Brown T."/>
            <person name="Elewa A."/>
            <person name="Iarovenko S."/>
            <person name="Subramanian E."/>
            <person name="Araus A.J."/>
            <person name="Petzold A."/>
            <person name="Susuki M."/>
            <person name="Suzuki K.-i.T."/>
            <person name="Hayashi T."/>
            <person name="Toyoda A."/>
            <person name="Oliveira C."/>
            <person name="Osipova E."/>
            <person name="Leigh N.D."/>
            <person name="Simon A."/>
            <person name="Yun M.H."/>
        </authorList>
    </citation>
    <scope>NUCLEOTIDE SEQUENCE</scope>
    <source>
        <strain evidence="3">20211129_DDA</strain>
        <tissue evidence="3">Liver</tissue>
    </source>
</reference>
<feature type="chain" id="PRO_5043888358" evidence="2">
    <location>
        <begin position="28"/>
        <end position="139"/>
    </location>
</feature>
<name>A0AAV7P711_PLEWA</name>
<evidence type="ECO:0000313" key="3">
    <source>
        <dbReference type="EMBL" id="KAJ1124086.1"/>
    </source>
</evidence>
<keyword evidence="4" id="KW-1185">Reference proteome</keyword>
<gene>
    <name evidence="3" type="ORF">NDU88_002548</name>
</gene>
<dbReference type="EMBL" id="JANPWB010000011">
    <property type="protein sequence ID" value="KAJ1124086.1"/>
    <property type="molecule type" value="Genomic_DNA"/>
</dbReference>
<evidence type="ECO:0000313" key="4">
    <source>
        <dbReference type="Proteomes" id="UP001066276"/>
    </source>
</evidence>
<feature type="compositionally biased region" description="Basic and acidic residues" evidence="1">
    <location>
        <begin position="79"/>
        <end position="92"/>
    </location>
</feature>
<evidence type="ECO:0000256" key="1">
    <source>
        <dbReference type="SAM" id="MobiDB-lite"/>
    </source>
</evidence>
<keyword evidence="2" id="KW-0732">Signal</keyword>
<dbReference type="AlphaFoldDB" id="A0AAV7P711"/>
<dbReference type="Proteomes" id="UP001066276">
    <property type="component" value="Chromosome 7"/>
</dbReference>
<feature type="signal peptide" evidence="2">
    <location>
        <begin position="1"/>
        <end position="27"/>
    </location>
</feature>